<dbReference type="AlphaFoldDB" id="A0A7G1IFD0"/>
<keyword evidence="3" id="KW-1185">Reference proteome</keyword>
<evidence type="ECO:0000259" key="1">
    <source>
        <dbReference type="Pfam" id="PF13575"/>
    </source>
</evidence>
<gene>
    <name evidence="2" type="ORF">NIIDMKKI_49570</name>
</gene>
<dbReference type="InterPro" id="IPR025410">
    <property type="entry name" value="Lant_dehyd"/>
</dbReference>
<protein>
    <recommendedName>
        <fullName evidence="1">Lantibiotic biosynthesis protein dehydration domain-containing protein</fullName>
    </recommendedName>
</protein>
<organism evidence="2 3">
    <name type="scientific">Mycobacterium kansasii</name>
    <dbReference type="NCBI Taxonomy" id="1768"/>
    <lineage>
        <taxon>Bacteria</taxon>
        <taxon>Bacillati</taxon>
        <taxon>Actinomycetota</taxon>
        <taxon>Actinomycetes</taxon>
        <taxon>Mycobacteriales</taxon>
        <taxon>Mycobacteriaceae</taxon>
        <taxon>Mycobacterium</taxon>
    </lineage>
</organism>
<name>A0A7G1IFD0_MYCKA</name>
<dbReference type="EMBL" id="AP023343">
    <property type="protein sequence ID" value="BCI89751.1"/>
    <property type="molecule type" value="Genomic_DNA"/>
</dbReference>
<reference evidence="2 3" key="1">
    <citation type="submission" date="2020-07" db="EMBL/GenBank/DDBJ databases">
        <title>Mycobacterium kansasii (former subtype) with zoonotic potential isolated from diseased indoor pet cat, Japan.</title>
        <authorList>
            <person name="Fukano H."/>
            <person name="Terazono T."/>
            <person name="Hoshino Y."/>
        </authorList>
    </citation>
    <scope>NUCLEOTIDE SEQUENCE [LARGE SCALE GENOMIC DNA]</scope>
    <source>
        <strain evidence="2 3">Kuro-I</strain>
    </source>
</reference>
<proteinExistence type="predicted"/>
<evidence type="ECO:0000313" key="3">
    <source>
        <dbReference type="Proteomes" id="UP000516380"/>
    </source>
</evidence>
<evidence type="ECO:0000313" key="2">
    <source>
        <dbReference type="EMBL" id="BCI89751.1"/>
    </source>
</evidence>
<dbReference type="Pfam" id="PF13575">
    <property type="entry name" value="DUF4135"/>
    <property type="match status" value="1"/>
</dbReference>
<feature type="domain" description="Lantibiotic biosynthesis protein dehydration" evidence="1">
    <location>
        <begin position="2"/>
        <end position="146"/>
    </location>
</feature>
<dbReference type="Proteomes" id="UP000516380">
    <property type="component" value="Chromosome"/>
</dbReference>
<accession>A0A7G1IFD0</accession>
<sequence>MTWQHINTDGLGYRYGRVKAKQGDNLPRFEEQYLSPDSNVEEIVDGFQSVYRLLTSHREQLLAPDSPFREIFTYPARFILRSTMHYMSVLNSACHPDCLREGIDFDIQLDVLSRPFLHDKRRLELWPLVREEVAACWRTDVPKFTARGDSDSLVLPSGETAQACFTDSAFNQSQQNLSHFGEDDLCWQVKLIRGRWMRAMQEDSSGMPRPPSTTTSRWSRWTGRNWWTRRSRWDAVWNAPQFAKPMASRDGWFSRAYLRVTNSLCGQWNWNSTTAGAG</sequence>